<feature type="compositionally biased region" description="Basic and acidic residues" evidence="1">
    <location>
        <begin position="13"/>
        <end position="34"/>
    </location>
</feature>
<feature type="compositionally biased region" description="Low complexity" evidence="1">
    <location>
        <begin position="247"/>
        <end position="273"/>
    </location>
</feature>
<feature type="compositionally biased region" description="Acidic residues" evidence="1">
    <location>
        <begin position="274"/>
        <end position="284"/>
    </location>
</feature>
<name>A0A9Y4NS49_9TELE</name>
<evidence type="ECO:0000313" key="3">
    <source>
        <dbReference type="RefSeq" id="XP_008302516.1"/>
    </source>
</evidence>
<feature type="compositionally biased region" description="Basic and acidic residues" evidence="1">
    <location>
        <begin position="118"/>
        <end position="127"/>
    </location>
</feature>
<gene>
    <name evidence="3" type="primary">LOC103374231</name>
</gene>
<feature type="compositionally biased region" description="Basic and acidic residues" evidence="1">
    <location>
        <begin position="156"/>
        <end position="219"/>
    </location>
</feature>
<evidence type="ECO:0000313" key="2">
    <source>
        <dbReference type="Proteomes" id="UP000694891"/>
    </source>
</evidence>
<feature type="region of interest" description="Disordered" evidence="1">
    <location>
        <begin position="75"/>
        <end position="127"/>
    </location>
</feature>
<keyword evidence="2" id="KW-1185">Reference proteome</keyword>
<evidence type="ECO:0000256" key="1">
    <source>
        <dbReference type="SAM" id="MobiDB-lite"/>
    </source>
</evidence>
<sequence length="302" mass="34189">MEHINHLCSSLDTKMDTTDENHMEGTKMERKNEQTLESDSCARLSDETHQYLSIGEGPSSSSWGVRVRSRPRLHSTKSFPPYSQCIGGLGEEDGEWDNEQNSESSKVFQPNLGEDIQNTERKKELTSRCARDGVKAKWRWRRTERLGGSYEGDTDSWDRGRWSGKRRVDETGKERRHDDEESVDGEGKHWKGRKSSFEKGRNKEEEEERGRSLDVKGEDGGEIPDGEDEEAEDLPDLTRGSTAHQWSSPHPVLSRLLHSSSSSSCSSINFSSAESDEVFSEGEDAASKRKTFKKVRRADANT</sequence>
<feature type="compositionally biased region" description="Acidic residues" evidence="1">
    <location>
        <begin position="90"/>
        <end position="100"/>
    </location>
</feature>
<organism evidence="2 3">
    <name type="scientific">Stegastes partitus</name>
    <name type="common">bicolor damselfish</name>
    <dbReference type="NCBI Taxonomy" id="144197"/>
    <lineage>
        <taxon>Eukaryota</taxon>
        <taxon>Metazoa</taxon>
        <taxon>Chordata</taxon>
        <taxon>Craniata</taxon>
        <taxon>Vertebrata</taxon>
        <taxon>Euteleostomi</taxon>
        <taxon>Actinopterygii</taxon>
        <taxon>Neopterygii</taxon>
        <taxon>Teleostei</taxon>
        <taxon>Neoteleostei</taxon>
        <taxon>Acanthomorphata</taxon>
        <taxon>Ovalentaria</taxon>
        <taxon>Pomacentridae</taxon>
        <taxon>Stegastes</taxon>
    </lineage>
</organism>
<dbReference type="AlphaFoldDB" id="A0A9Y4NS49"/>
<proteinExistence type="predicted"/>
<dbReference type="Proteomes" id="UP000694891">
    <property type="component" value="Unplaced"/>
</dbReference>
<feature type="region of interest" description="Disordered" evidence="1">
    <location>
        <begin position="1"/>
        <end position="39"/>
    </location>
</feature>
<dbReference type="RefSeq" id="XP_008302516.1">
    <property type="nucleotide sequence ID" value="XM_008304294.1"/>
</dbReference>
<feature type="region of interest" description="Disordered" evidence="1">
    <location>
        <begin position="149"/>
        <end position="302"/>
    </location>
</feature>
<feature type="compositionally biased region" description="Acidic residues" evidence="1">
    <location>
        <begin position="220"/>
        <end position="235"/>
    </location>
</feature>
<accession>A0A9Y4NS49</accession>
<reference evidence="3" key="1">
    <citation type="submission" date="2025-08" db="UniProtKB">
        <authorList>
            <consortium name="RefSeq"/>
        </authorList>
    </citation>
    <scope>IDENTIFICATION</scope>
</reference>
<dbReference type="GeneID" id="103374231"/>
<protein>
    <submittedName>
        <fullName evidence="3">Uncharacterized protein LOC103374231</fullName>
    </submittedName>
</protein>